<protein>
    <submittedName>
        <fullName evidence="12">Cation diffusion facilitator family transporter</fullName>
    </submittedName>
</protein>
<keyword evidence="13" id="KW-1185">Reference proteome</keyword>
<keyword evidence="3" id="KW-0813">Transport</keyword>
<comment type="subcellular location">
    <subcellularLocation>
        <location evidence="1">Membrane</location>
        <topology evidence="1">Multi-pass membrane protein</topology>
    </subcellularLocation>
</comment>
<keyword evidence="7 9" id="KW-1133">Transmembrane helix</keyword>
<dbReference type="InterPro" id="IPR027470">
    <property type="entry name" value="Cation_efflux_CTD"/>
</dbReference>
<dbReference type="SUPFAM" id="SSF161111">
    <property type="entry name" value="Cation efflux protein transmembrane domain-like"/>
    <property type="match status" value="1"/>
</dbReference>
<dbReference type="SUPFAM" id="SSF160240">
    <property type="entry name" value="Cation efflux protein cytoplasmic domain-like"/>
    <property type="match status" value="1"/>
</dbReference>
<evidence type="ECO:0000256" key="1">
    <source>
        <dbReference type="ARBA" id="ARBA00004141"/>
    </source>
</evidence>
<dbReference type="GO" id="GO:0008324">
    <property type="term" value="F:monoatomic cation transmembrane transporter activity"/>
    <property type="evidence" value="ECO:0007669"/>
    <property type="project" value="InterPro"/>
</dbReference>
<dbReference type="Pfam" id="PF16916">
    <property type="entry name" value="ZT_dimer"/>
    <property type="match status" value="1"/>
</dbReference>
<feature type="transmembrane region" description="Helical" evidence="9">
    <location>
        <begin position="183"/>
        <end position="202"/>
    </location>
</feature>
<dbReference type="NCBIfam" id="TIGR01297">
    <property type="entry name" value="CDF"/>
    <property type="match status" value="1"/>
</dbReference>
<keyword evidence="6" id="KW-0406">Ion transport</keyword>
<accession>A0A1M5X4N8</accession>
<dbReference type="InterPro" id="IPR002524">
    <property type="entry name" value="Cation_efflux"/>
</dbReference>
<dbReference type="InterPro" id="IPR027469">
    <property type="entry name" value="Cation_efflux_TMD_sf"/>
</dbReference>
<dbReference type="RefSeq" id="WP_200804689.1">
    <property type="nucleotide sequence ID" value="NZ_FQXG01000005.1"/>
</dbReference>
<reference evidence="12 13" key="1">
    <citation type="submission" date="2016-11" db="EMBL/GenBank/DDBJ databases">
        <authorList>
            <person name="Jaros S."/>
            <person name="Januszkiewicz K."/>
            <person name="Wedrychowicz H."/>
        </authorList>
    </citation>
    <scope>NUCLEOTIDE SEQUENCE [LARGE SCALE GENOMIC DNA]</scope>
    <source>
        <strain evidence="12 13">DSM 16917</strain>
    </source>
</reference>
<dbReference type="STRING" id="299255.SAMN02745129_3227"/>
<feature type="domain" description="Cation efflux protein cytoplasmic" evidence="11">
    <location>
        <begin position="214"/>
        <end position="290"/>
    </location>
</feature>
<feature type="domain" description="Cation efflux protein transmembrane" evidence="10">
    <location>
        <begin position="15"/>
        <end position="206"/>
    </location>
</feature>
<dbReference type="EMBL" id="FQXG01000005">
    <property type="protein sequence ID" value="SHH94830.1"/>
    <property type="molecule type" value="Genomic_DNA"/>
</dbReference>
<dbReference type="InterPro" id="IPR050291">
    <property type="entry name" value="CDF_Transporter"/>
</dbReference>
<organism evidence="12 13">
    <name type="scientific">Ferrimonas marina</name>
    <dbReference type="NCBI Taxonomy" id="299255"/>
    <lineage>
        <taxon>Bacteria</taxon>
        <taxon>Pseudomonadati</taxon>
        <taxon>Pseudomonadota</taxon>
        <taxon>Gammaproteobacteria</taxon>
        <taxon>Alteromonadales</taxon>
        <taxon>Ferrimonadaceae</taxon>
        <taxon>Ferrimonas</taxon>
    </lineage>
</organism>
<keyword evidence="4" id="KW-0410">Iron transport</keyword>
<evidence type="ECO:0000256" key="8">
    <source>
        <dbReference type="ARBA" id="ARBA00023136"/>
    </source>
</evidence>
<dbReference type="GO" id="GO:0016020">
    <property type="term" value="C:membrane"/>
    <property type="evidence" value="ECO:0007669"/>
    <property type="project" value="UniProtKB-SubCell"/>
</dbReference>
<evidence type="ECO:0000256" key="2">
    <source>
        <dbReference type="ARBA" id="ARBA00010212"/>
    </source>
</evidence>
<comment type="similarity">
    <text evidence="2">Belongs to the cation diffusion facilitator (CDF) transporter (TC 2.A.4) family. FieF subfamily.</text>
</comment>
<evidence type="ECO:0000256" key="6">
    <source>
        <dbReference type="ARBA" id="ARBA00022906"/>
    </source>
</evidence>
<evidence type="ECO:0000256" key="7">
    <source>
        <dbReference type="ARBA" id="ARBA00022989"/>
    </source>
</evidence>
<feature type="transmembrane region" description="Helical" evidence="9">
    <location>
        <begin position="82"/>
        <end position="103"/>
    </location>
</feature>
<dbReference type="InterPro" id="IPR058533">
    <property type="entry name" value="Cation_efflux_TM"/>
</dbReference>
<dbReference type="AlphaFoldDB" id="A0A1M5X4N8"/>
<evidence type="ECO:0000313" key="12">
    <source>
        <dbReference type="EMBL" id="SHH94830.1"/>
    </source>
</evidence>
<dbReference type="GO" id="GO:0006826">
    <property type="term" value="P:iron ion transport"/>
    <property type="evidence" value="ECO:0007669"/>
    <property type="project" value="UniProtKB-KW"/>
</dbReference>
<dbReference type="GO" id="GO:0006829">
    <property type="term" value="P:zinc ion transport"/>
    <property type="evidence" value="ECO:0007669"/>
    <property type="project" value="UniProtKB-KW"/>
</dbReference>
<keyword evidence="6" id="KW-0864">Zinc transport</keyword>
<evidence type="ECO:0000256" key="3">
    <source>
        <dbReference type="ARBA" id="ARBA00022448"/>
    </source>
</evidence>
<evidence type="ECO:0000256" key="5">
    <source>
        <dbReference type="ARBA" id="ARBA00022692"/>
    </source>
</evidence>
<keyword evidence="8 9" id="KW-0472">Membrane</keyword>
<dbReference type="PANTHER" id="PTHR43840:SF15">
    <property type="entry name" value="MITOCHONDRIAL METAL TRANSPORTER 1-RELATED"/>
    <property type="match status" value="1"/>
</dbReference>
<dbReference type="PANTHER" id="PTHR43840">
    <property type="entry name" value="MITOCHONDRIAL METAL TRANSPORTER 1-RELATED"/>
    <property type="match status" value="1"/>
</dbReference>
<gene>
    <name evidence="12" type="ORF">SAMN02745129_3227</name>
</gene>
<evidence type="ECO:0000259" key="11">
    <source>
        <dbReference type="Pfam" id="PF16916"/>
    </source>
</evidence>
<dbReference type="InterPro" id="IPR036837">
    <property type="entry name" value="Cation_efflux_CTD_sf"/>
</dbReference>
<dbReference type="Gene3D" id="3.30.70.1350">
    <property type="entry name" value="Cation efflux protein, cytoplasmic domain"/>
    <property type="match status" value="1"/>
</dbReference>
<proteinExistence type="inferred from homology"/>
<evidence type="ECO:0000256" key="4">
    <source>
        <dbReference type="ARBA" id="ARBA00022496"/>
    </source>
</evidence>
<keyword evidence="6" id="KW-0862">Zinc</keyword>
<dbReference type="Pfam" id="PF01545">
    <property type="entry name" value="Cation_efflux"/>
    <property type="match status" value="1"/>
</dbReference>
<evidence type="ECO:0000313" key="13">
    <source>
        <dbReference type="Proteomes" id="UP000184268"/>
    </source>
</evidence>
<name>A0A1M5X4N8_9GAMM</name>
<sequence length="305" mass="32733">MEADKIKKGVQRITWIGFWLNAALAGMKIVAGTLGNSRAVVADGIHSLTDLVSDIAVLIGVNVWSAPADEDHPYGHQRFETAVTLIIGLMMLVAALGIAWDALQIWRSGEIRDTGLIALAAAITSLVVKEALFRWTLREGRRLGSSAVVANAWHHRSDAISSLPAAMAVIGAMLLPGMGWIDLVGAGIIALFLLHAAIKICLPAFNEFLDRGADAETLAELKDLALQVEGVHGIHRLRTRYHGGLMIDLHLTVDGRLSVLEGHAIADAVEHTLLQQGPNVREVLIHVDPCEQSQREAKAPPAAQG</sequence>
<dbReference type="Gene3D" id="1.20.1510.10">
    <property type="entry name" value="Cation efflux protein transmembrane domain"/>
    <property type="match status" value="1"/>
</dbReference>
<evidence type="ECO:0000256" key="9">
    <source>
        <dbReference type="SAM" id="Phobius"/>
    </source>
</evidence>
<evidence type="ECO:0000259" key="10">
    <source>
        <dbReference type="Pfam" id="PF01545"/>
    </source>
</evidence>
<feature type="transmembrane region" description="Helical" evidence="9">
    <location>
        <begin position="115"/>
        <end position="137"/>
    </location>
</feature>
<dbReference type="FunFam" id="1.20.1510.10:FF:000006">
    <property type="entry name" value="Divalent cation efflux transporter"/>
    <property type="match status" value="1"/>
</dbReference>
<keyword evidence="4" id="KW-0408">Iron</keyword>
<dbReference type="Proteomes" id="UP000184268">
    <property type="component" value="Unassembled WGS sequence"/>
</dbReference>
<keyword evidence="5 9" id="KW-0812">Transmembrane</keyword>